<organism evidence="7 8">
    <name type="scientific">Caloramator fervidus</name>
    <dbReference type="NCBI Taxonomy" id="29344"/>
    <lineage>
        <taxon>Bacteria</taxon>
        <taxon>Bacillati</taxon>
        <taxon>Bacillota</taxon>
        <taxon>Clostridia</taxon>
        <taxon>Eubacteriales</taxon>
        <taxon>Clostridiaceae</taxon>
        <taxon>Caloramator</taxon>
    </lineage>
</organism>
<dbReference type="PANTHER" id="PTHR32089:SF112">
    <property type="entry name" value="LYSOZYME-LIKE PROTEIN-RELATED"/>
    <property type="match status" value="1"/>
</dbReference>
<dbReference type="CDD" id="cd11386">
    <property type="entry name" value="MCP_signal"/>
    <property type="match status" value="1"/>
</dbReference>
<proteinExistence type="inferred from homology"/>
<evidence type="ECO:0000313" key="8">
    <source>
        <dbReference type="Proteomes" id="UP000242850"/>
    </source>
</evidence>
<sequence length="414" mass="45911">MRTRFLFFNLLFLLIMGIFLYFMKVKLLYSILLLALFEVYAIVQDKISIGSFINSIEDVKNHLEMVVKGDISKDVEYTSDKRMDTLIDKLNGMFKLMRELLTNINVAFDNVEEKSKELNDIANYSSQNTDNISSMIQEVASASQELSATIQEASATLEEITASIEEISANSQSAKENAEFSISVSRNGVDAVNNSLKNMYRINESIKNIAASIETLKKNAKEINGIVDIILNISNQVNLLALNAAIEAARAGEAGRGFAVVASEIRTLSEQTQSSSKNIIEVVESINENIEKLASEIKENETIVTEGVDLIQKSEKALSDIMDKTYEIAEVSEQINKAIHQQSDAIQQLNASIQNISAAAEQLSASSQEGSSAIQNQEEIGRKLLNISNDLEKLIVILNDSLDKFIYKNKDIDN</sequence>
<dbReference type="RefSeq" id="WP_103895141.1">
    <property type="nucleotide sequence ID" value="NZ_FNUK01000001.1"/>
</dbReference>
<keyword evidence="8" id="KW-1185">Reference proteome</keyword>
<dbReference type="SUPFAM" id="SSF58104">
    <property type="entry name" value="Methyl-accepting chemotaxis protein (MCP) signaling domain"/>
    <property type="match status" value="1"/>
</dbReference>
<evidence type="ECO:0000259" key="6">
    <source>
        <dbReference type="PROSITE" id="PS50111"/>
    </source>
</evidence>
<gene>
    <name evidence="7" type="ORF">SAMN05660865_00110</name>
</gene>
<evidence type="ECO:0000256" key="4">
    <source>
        <dbReference type="SAM" id="Coils"/>
    </source>
</evidence>
<keyword evidence="5" id="KW-1133">Transmembrane helix</keyword>
<feature type="transmembrane region" description="Helical" evidence="5">
    <location>
        <begin position="6"/>
        <end position="22"/>
    </location>
</feature>
<keyword evidence="1 3" id="KW-0807">Transducer</keyword>
<dbReference type="AlphaFoldDB" id="A0A1H5RLT9"/>
<dbReference type="PRINTS" id="PR00260">
    <property type="entry name" value="CHEMTRNSDUCR"/>
</dbReference>
<dbReference type="GO" id="GO:0016020">
    <property type="term" value="C:membrane"/>
    <property type="evidence" value="ECO:0007669"/>
    <property type="project" value="InterPro"/>
</dbReference>
<feature type="coiled-coil region" evidence="4">
    <location>
        <begin position="143"/>
        <end position="177"/>
    </location>
</feature>
<dbReference type="PROSITE" id="PS50111">
    <property type="entry name" value="CHEMOTAXIS_TRANSDUC_2"/>
    <property type="match status" value="1"/>
</dbReference>
<accession>A0A1H5RLT9</accession>
<feature type="domain" description="Methyl-accepting transducer" evidence="6">
    <location>
        <begin position="121"/>
        <end position="357"/>
    </location>
</feature>
<evidence type="ECO:0000313" key="7">
    <source>
        <dbReference type="EMBL" id="SEF39315.1"/>
    </source>
</evidence>
<name>A0A1H5RLT9_9CLOT</name>
<dbReference type="OrthoDB" id="358716at2"/>
<dbReference type="GO" id="GO:0007165">
    <property type="term" value="P:signal transduction"/>
    <property type="evidence" value="ECO:0007669"/>
    <property type="project" value="UniProtKB-KW"/>
</dbReference>
<dbReference type="GO" id="GO:0006935">
    <property type="term" value="P:chemotaxis"/>
    <property type="evidence" value="ECO:0007669"/>
    <property type="project" value="InterPro"/>
</dbReference>
<evidence type="ECO:0000256" key="5">
    <source>
        <dbReference type="SAM" id="Phobius"/>
    </source>
</evidence>
<dbReference type="GO" id="GO:0004888">
    <property type="term" value="F:transmembrane signaling receptor activity"/>
    <property type="evidence" value="ECO:0007669"/>
    <property type="project" value="InterPro"/>
</dbReference>
<dbReference type="InterPro" id="IPR004090">
    <property type="entry name" value="Chemotax_Me-accpt_rcpt"/>
</dbReference>
<dbReference type="InterPro" id="IPR004089">
    <property type="entry name" value="MCPsignal_dom"/>
</dbReference>
<dbReference type="EMBL" id="FNUK01000001">
    <property type="protein sequence ID" value="SEF39315.1"/>
    <property type="molecule type" value="Genomic_DNA"/>
</dbReference>
<evidence type="ECO:0000256" key="2">
    <source>
        <dbReference type="ARBA" id="ARBA00029447"/>
    </source>
</evidence>
<protein>
    <submittedName>
        <fullName evidence="7">Methyl-accepting chemotaxis protein</fullName>
    </submittedName>
</protein>
<dbReference type="Proteomes" id="UP000242850">
    <property type="component" value="Unassembled WGS sequence"/>
</dbReference>
<keyword evidence="4" id="KW-0175">Coiled coil</keyword>
<keyword evidence="5" id="KW-0472">Membrane</keyword>
<evidence type="ECO:0000256" key="3">
    <source>
        <dbReference type="PROSITE-ProRule" id="PRU00284"/>
    </source>
</evidence>
<dbReference type="SMART" id="SM00283">
    <property type="entry name" value="MA"/>
    <property type="match status" value="1"/>
</dbReference>
<dbReference type="Gene3D" id="1.10.287.950">
    <property type="entry name" value="Methyl-accepting chemotaxis protein"/>
    <property type="match status" value="1"/>
</dbReference>
<keyword evidence="5" id="KW-0812">Transmembrane</keyword>
<evidence type="ECO:0000256" key="1">
    <source>
        <dbReference type="ARBA" id="ARBA00023224"/>
    </source>
</evidence>
<dbReference type="PANTHER" id="PTHR32089">
    <property type="entry name" value="METHYL-ACCEPTING CHEMOTAXIS PROTEIN MCPB"/>
    <property type="match status" value="1"/>
</dbReference>
<comment type="similarity">
    <text evidence="2">Belongs to the methyl-accepting chemotaxis (MCP) protein family.</text>
</comment>
<dbReference type="Pfam" id="PF00015">
    <property type="entry name" value="MCPsignal"/>
    <property type="match status" value="1"/>
</dbReference>
<reference evidence="8" key="1">
    <citation type="submission" date="2016-10" db="EMBL/GenBank/DDBJ databases">
        <authorList>
            <person name="Varghese N."/>
            <person name="Submissions S."/>
        </authorList>
    </citation>
    <scope>NUCLEOTIDE SEQUENCE [LARGE SCALE GENOMIC DNA]</scope>
    <source>
        <strain evidence="8">DSM 5463</strain>
    </source>
</reference>